<protein>
    <submittedName>
        <fullName evidence="2">Uncharacterized protein</fullName>
    </submittedName>
</protein>
<evidence type="ECO:0000256" key="1">
    <source>
        <dbReference type="SAM" id="Phobius"/>
    </source>
</evidence>
<dbReference type="RefSeq" id="WP_100345802.1">
    <property type="nucleotide sequence ID" value="NZ_PGFB01000005.1"/>
</dbReference>
<keyword evidence="1" id="KW-0472">Membrane</keyword>
<proteinExistence type="predicted"/>
<feature type="transmembrane region" description="Helical" evidence="1">
    <location>
        <begin position="54"/>
        <end position="74"/>
    </location>
</feature>
<feature type="transmembrane region" description="Helical" evidence="1">
    <location>
        <begin position="12"/>
        <end position="34"/>
    </location>
</feature>
<evidence type="ECO:0000313" key="3">
    <source>
        <dbReference type="Proteomes" id="UP000230161"/>
    </source>
</evidence>
<keyword evidence="1" id="KW-0812">Transmembrane</keyword>
<organism evidence="2 3">
    <name type="scientific">Compostimonas suwonensis</name>
    <dbReference type="NCBI Taxonomy" id="1048394"/>
    <lineage>
        <taxon>Bacteria</taxon>
        <taxon>Bacillati</taxon>
        <taxon>Actinomycetota</taxon>
        <taxon>Actinomycetes</taxon>
        <taxon>Micrococcales</taxon>
        <taxon>Microbacteriaceae</taxon>
        <taxon>Compostimonas</taxon>
    </lineage>
</organism>
<reference evidence="2 3" key="1">
    <citation type="submission" date="2017-11" db="EMBL/GenBank/DDBJ databases">
        <title>Genomic Encyclopedia of Archaeal and Bacterial Type Strains, Phase II (KMG-II): From Individual Species to Whole Genera.</title>
        <authorList>
            <person name="Goeker M."/>
        </authorList>
    </citation>
    <scope>NUCLEOTIDE SEQUENCE [LARGE SCALE GENOMIC DNA]</scope>
    <source>
        <strain evidence="2 3">DSM 25625</strain>
    </source>
</reference>
<keyword evidence="1" id="KW-1133">Transmembrane helix</keyword>
<dbReference type="Proteomes" id="UP000230161">
    <property type="component" value="Unassembled WGS sequence"/>
</dbReference>
<evidence type="ECO:0000313" key="2">
    <source>
        <dbReference type="EMBL" id="PJJ55705.1"/>
    </source>
</evidence>
<feature type="transmembrane region" description="Helical" evidence="1">
    <location>
        <begin position="107"/>
        <end position="128"/>
    </location>
</feature>
<accession>A0A2M9BCN4</accession>
<sequence length="144" mass="14263">MSGRIRYRLWRRLLLAVAAIVLYAAIAFTLAALIPDGSWPAIGDNGFSSGQATVVPALNVFVAGAIILAILQPVLPTAARVVLDILLGIAAAAAGPGLSIVSGDSTAAGLLTPGILALAGVGIVVALARTAIATRVTGSPATAT</sequence>
<dbReference type="AlphaFoldDB" id="A0A2M9BCN4"/>
<name>A0A2M9BCN4_9MICO</name>
<dbReference type="EMBL" id="PGFB01000005">
    <property type="protein sequence ID" value="PJJ55705.1"/>
    <property type="molecule type" value="Genomic_DNA"/>
</dbReference>
<gene>
    <name evidence="2" type="ORF">CLV54_3056</name>
</gene>
<comment type="caution">
    <text evidence="2">The sequence shown here is derived from an EMBL/GenBank/DDBJ whole genome shotgun (WGS) entry which is preliminary data.</text>
</comment>
<keyword evidence="3" id="KW-1185">Reference proteome</keyword>
<feature type="transmembrane region" description="Helical" evidence="1">
    <location>
        <begin position="81"/>
        <end position="101"/>
    </location>
</feature>